<protein>
    <recommendedName>
        <fullName evidence="1">Ras-associating domain-containing protein</fullName>
    </recommendedName>
</protein>
<dbReference type="GO" id="GO:0005096">
    <property type="term" value="F:GTPase activator activity"/>
    <property type="evidence" value="ECO:0007669"/>
    <property type="project" value="TreeGrafter"/>
</dbReference>
<sequence>MDTDGILQTHEMLCTRDSRIDNRGKGQGGEMQYDNPDLIRSIIEAKDREGKCNTTIQISYGGDKYTLLKVTNRCTTTDIIQLAHHILKCEGPVGDYQLWVKTSRDDTPYPLIGHEYPFAIKMNFVRDLLHRSNLDLQNFNNIAADNKCIFILRKSCPKTTGSLLENSSKKAKPKRRPINWPFKKILTSGGGGHGGDLSLDSGISTSEPSTPTKGKLFGQHLDLICNEDSLPQPIMLMLKELYQKGPYTVGIFRKSANARVCKEFRAKLESESEPNIGEVPVIVIANTCDPSPTVYSRPSSTPNGLKRSVYPIIMSVGNGCNGYSNGSRHSH</sequence>
<evidence type="ECO:0000313" key="2">
    <source>
        <dbReference type="EMBL" id="CAD7640468.1"/>
    </source>
</evidence>
<evidence type="ECO:0000259" key="1">
    <source>
        <dbReference type="PROSITE" id="PS50200"/>
    </source>
</evidence>
<dbReference type="GO" id="GO:0007165">
    <property type="term" value="P:signal transduction"/>
    <property type="evidence" value="ECO:0007669"/>
    <property type="project" value="InterPro"/>
</dbReference>
<name>A0A7R9LHF3_9ACAR</name>
<keyword evidence="3" id="KW-1185">Reference proteome</keyword>
<dbReference type="PANTHER" id="PTHR23179">
    <property type="entry name" value="T-CELL ACTIVATION RHO GTPASE ACTIVATING PROTEIN-RELATED"/>
    <property type="match status" value="1"/>
</dbReference>
<dbReference type="EMBL" id="OC915439">
    <property type="protein sequence ID" value="CAD7640468.1"/>
    <property type="molecule type" value="Genomic_DNA"/>
</dbReference>
<dbReference type="Pfam" id="PF00788">
    <property type="entry name" value="RA"/>
    <property type="match status" value="1"/>
</dbReference>
<dbReference type="InterPro" id="IPR008936">
    <property type="entry name" value="Rho_GTPase_activation_prot"/>
</dbReference>
<dbReference type="OrthoDB" id="6424757at2759"/>
<gene>
    <name evidence="2" type="ORF">ONB1V03_LOCUS2566</name>
</gene>
<accession>A0A7R9LHF3</accession>
<feature type="domain" description="Ras-associating" evidence="1">
    <location>
        <begin position="52"/>
        <end position="134"/>
    </location>
</feature>
<proteinExistence type="predicted"/>
<dbReference type="EMBL" id="CAJPVJ010000614">
    <property type="protein sequence ID" value="CAG2162982.1"/>
    <property type="molecule type" value="Genomic_DNA"/>
</dbReference>
<dbReference type="Gene3D" id="1.10.555.10">
    <property type="entry name" value="Rho GTPase activation protein"/>
    <property type="match status" value="1"/>
</dbReference>
<dbReference type="AlphaFoldDB" id="A0A7R9LHF3"/>
<dbReference type="SUPFAM" id="SSF48350">
    <property type="entry name" value="GTPase activation domain, GAP"/>
    <property type="match status" value="1"/>
</dbReference>
<evidence type="ECO:0000313" key="3">
    <source>
        <dbReference type="Proteomes" id="UP000728032"/>
    </source>
</evidence>
<dbReference type="PROSITE" id="PS50200">
    <property type="entry name" value="RA"/>
    <property type="match status" value="1"/>
</dbReference>
<dbReference type="InterPro" id="IPR000198">
    <property type="entry name" value="RhoGAP_dom"/>
</dbReference>
<dbReference type="InterPro" id="IPR000159">
    <property type="entry name" value="RA_dom"/>
</dbReference>
<organism evidence="2">
    <name type="scientific">Oppiella nova</name>
    <dbReference type="NCBI Taxonomy" id="334625"/>
    <lineage>
        <taxon>Eukaryota</taxon>
        <taxon>Metazoa</taxon>
        <taxon>Ecdysozoa</taxon>
        <taxon>Arthropoda</taxon>
        <taxon>Chelicerata</taxon>
        <taxon>Arachnida</taxon>
        <taxon>Acari</taxon>
        <taxon>Acariformes</taxon>
        <taxon>Sarcoptiformes</taxon>
        <taxon>Oribatida</taxon>
        <taxon>Brachypylina</taxon>
        <taxon>Oppioidea</taxon>
        <taxon>Oppiidae</taxon>
        <taxon>Oppiella</taxon>
    </lineage>
</organism>
<dbReference type="Pfam" id="PF00620">
    <property type="entry name" value="RhoGAP"/>
    <property type="match status" value="1"/>
</dbReference>
<dbReference type="PANTHER" id="PTHR23179:SF3">
    <property type="entry name" value="RHO GTPASE-ACTIVATING PROTEIN 20"/>
    <property type="match status" value="1"/>
</dbReference>
<dbReference type="Proteomes" id="UP000728032">
    <property type="component" value="Unassembled WGS sequence"/>
</dbReference>
<reference evidence="2" key="1">
    <citation type="submission" date="2020-11" db="EMBL/GenBank/DDBJ databases">
        <authorList>
            <person name="Tran Van P."/>
        </authorList>
    </citation>
    <scope>NUCLEOTIDE SEQUENCE</scope>
</reference>